<dbReference type="InterPro" id="IPR029058">
    <property type="entry name" value="AB_hydrolase_fold"/>
</dbReference>
<evidence type="ECO:0000313" key="3">
    <source>
        <dbReference type="Proteomes" id="UP001529085"/>
    </source>
</evidence>
<reference evidence="2 3" key="1">
    <citation type="submission" date="2023-03" db="EMBL/GenBank/DDBJ databases">
        <title>Strain YYF002 represents a novel species in the genus Winogradskyella isolated from seawater.</title>
        <authorList>
            <person name="Fu Z.-Y."/>
        </authorList>
    </citation>
    <scope>NUCLEOTIDE SEQUENCE [LARGE SCALE GENOMIC DNA]</scope>
    <source>
        <strain evidence="2 3">YYF002</strain>
    </source>
</reference>
<dbReference type="Gene3D" id="1.10.10.800">
    <property type="match status" value="1"/>
</dbReference>
<organism evidence="2 3">
    <name type="scientific">Winogradskyella marincola</name>
    <dbReference type="NCBI Taxonomy" id="3037795"/>
    <lineage>
        <taxon>Bacteria</taxon>
        <taxon>Pseudomonadati</taxon>
        <taxon>Bacteroidota</taxon>
        <taxon>Flavobacteriia</taxon>
        <taxon>Flavobacteriales</taxon>
        <taxon>Flavobacteriaceae</taxon>
        <taxon>Winogradskyella</taxon>
    </lineage>
</organism>
<feature type="domain" description="Xaa-Pro dipeptidyl-peptidase-like" evidence="1">
    <location>
        <begin position="11"/>
        <end position="265"/>
    </location>
</feature>
<dbReference type="EMBL" id="JARSBN010000009">
    <property type="protein sequence ID" value="MDG4717119.1"/>
    <property type="molecule type" value="Genomic_DNA"/>
</dbReference>
<dbReference type="Pfam" id="PF02129">
    <property type="entry name" value="Peptidase_S15"/>
    <property type="match status" value="1"/>
</dbReference>
<dbReference type="InterPro" id="IPR000383">
    <property type="entry name" value="Xaa-Pro-like_dom"/>
</dbReference>
<gene>
    <name evidence="2" type="ORF">P7122_14630</name>
</gene>
<dbReference type="Gene3D" id="3.40.50.1820">
    <property type="entry name" value="alpha/beta hydrolase"/>
    <property type="match status" value="1"/>
</dbReference>
<name>A0ABT6G5M1_9FLAO</name>
<dbReference type="Proteomes" id="UP001529085">
    <property type="component" value="Unassembled WGS sequence"/>
</dbReference>
<accession>A0ABT6G5M1</accession>
<keyword evidence="3" id="KW-1185">Reference proteome</keyword>
<proteinExistence type="predicted"/>
<dbReference type="RefSeq" id="WP_278006541.1">
    <property type="nucleotide sequence ID" value="NZ_JARSBN010000009.1"/>
</dbReference>
<evidence type="ECO:0000259" key="1">
    <source>
        <dbReference type="Pfam" id="PF02129"/>
    </source>
</evidence>
<dbReference type="GO" id="GO:0016787">
    <property type="term" value="F:hydrolase activity"/>
    <property type="evidence" value="ECO:0007669"/>
    <property type="project" value="UniProtKB-KW"/>
</dbReference>
<comment type="caution">
    <text evidence="2">The sequence shown here is derived from an EMBL/GenBank/DDBJ whole genome shotgun (WGS) entry which is preliminary data.</text>
</comment>
<keyword evidence="2" id="KW-0378">Hydrolase</keyword>
<evidence type="ECO:0000313" key="2">
    <source>
        <dbReference type="EMBL" id="MDG4717119.1"/>
    </source>
</evidence>
<dbReference type="PANTHER" id="PTHR47751">
    <property type="entry name" value="SUPERFAMILY HYDROLASE, PUTATIVE (AFU_ORTHOLOGUE AFUA_2G16580)-RELATED"/>
    <property type="match status" value="1"/>
</dbReference>
<dbReference type="PANTHER" id="PTHR47751:SF1">
    <property type="entry name" value="SUPERFAMILY HYDROLASE, PUTATIVE (AFU_ORTHOLOGUE AFUA_2G16580)-RELATED"/>
    <property type="match status" value="1"/>
</dbReference>
<protein>
    <submittedName>
        <fullName evidence="2">Alpha/beta hydrolase</fullName>
    </submittedName>
</protein>
<dbReference type="InterPro" id="IPR051411">
    <property type="entry name" value="Polyketide_trans_af380"/>
</dbReference>
<dbReference type="SUPFAM" id="SSF53474">
    <property type="entry name" value="alpha/beta-Hydrolases"/>
    <property type="match status" value="1"/>
</dbReference>
<sequence length="304" mass="34781">MYKKITFKSNGLNLKGNLFYPKDFDDTHKYSAIIVSGSWTTIKEQMAGLYASKLAQKGYITLAFDFRNFGESEGQPRFYESPKLKKEDIKNAVSYLYNHKSISNDNIGVLGISAGAMYTLIAASEDERISTVVSIASWLHDKETLKDFYGGEDEINAKIKAAQNAKIKYANTGEVDYIPAISKTDKKAAMHKSYDYYLDSDRGAIDEWNDTKFAVASWEEWLTTYPIAYANSISQPVLLVHSDGAFLPNNVKKFYDALQIPEKQLIWIETDLETPNHQFNFYDQETEVNKAVEYAWKWFEKNMN</sequence>